<dbReference type="Pfam" id="PF02775">
    <property type="entry name" value="TPP_enzyme_C"/>
    <property type="match status" value="1"/>
</dbReference>
<evidence type="ECO:0000256" key="14">
    <source>
        <dbReference type="RuleBase" id="RU003591"/>
    </source>
</evidence>
<dbReference type="GO" id="GO:0003984">
    <property type="term" value="F:acetolactate synthase activity"/>
    <property type="evidence" value="ECO:0007669"/>
    <property type="project" value="UniProtKB-EC"/>
</dbReference>
<evidence type="ECO:0000259" key="17">
    <source>
        <dbReference type="Pfam" id="PF02776"/>
    </source>
</evidence>
<dbReference type="InterPro" id="IPR012846">
    <property type="entry name" value="Acetolactate_synth_lsu"/>
</dbReference>
<evidence type="ECO:0000259" key="15">
    <source>
        <dbReference type="Pfam" id="PF00205"/>
    </source>
</evidence>
<dbReference type="UniPathway" id="UPA00049">
    <property type="reaction ID" value="UER00059"/>
</dbReference>
<dbReference type="InterPro" id="IPR011766">
    <property type="entry name" value="TPP_enzyme_TPP-bd"/>
</dbReference>
<dbReference type="GO" id="GO:0000287">
    <property type="term" value="F:magnesium ion binding"/>
    <property type="evidence" value="ECO:0007669"/>
    <property type="project" value="UniProtKB-UniRule"/>
</dbReference>
<protein>
    <recommendedName>
        <fullName evidence="4 14">Acetolactate synthase</fullName>
        <ecNumber evidence="4 14">2.2.1.6</ecNumber>
    </recommendedName>
</protein>
<dbReference type="UniPathway" id="UPA00047">
    <property type="reaction ID" value="UER00055"/>
</dbReference>
<comment type="pathway">
    <text evidence="2 14">Amino-acid biosynthesis; L-valine biosynthesis; L-valine from pyruvate: step 1/4.</text>
</comment>
<dbReference type="Gene3D" id="3.40.50.970">
    <property type="match status" value="2"/>
</dbReference>
<dbReference type="InterPro" id="IPR012000">
    <property type="entry name" value="Thiamin_PyroP_enz_cen_dom"/>
</dbReference>
<keyword evidence="8 14" id="KW-0479">Metal-binding</keyword>
<evidence type="ECO:0000259" key="16">
    <source>
        <dbReference type="Pfam" id="PF02775"/>
    </source>
</evidence>
<dbReference type="FunFam" id="3.40.50.1220:FF:000008">
    <property type="entry name" value="Acetolactate synthase"/>
    <property type="match status" value="1"/>
</dbReference>
<evidence type="ECO:0000256" key="11">
    <source>
        <dbReference type="ARBA" id="ARBA00023052"/>
    </source>
</evidence>
<evidence type="ECO:0000313" key="19">
    <source>
        <dbReference type="Proteomes" id="UP000319783"/>
    </source>
</evidence>
<dbReference type="EMBL" id="SULG01000030">
    <property type="protein sequence ID" value="TLD42006.1"/>
    <property type="molecule type" value="Genomic_DNA"/>
</dbReference>
<evidence type="ECO:0000256" key="13">
    <source>
        <dbReference type="ARBA" id="ARBA00048670"/>
    </source>
</evidence>
<dbReference type="FunFam" id="3.40.50.970:FF:000016">
    <property type="entry name" value="Acetolactate synthase"/>
    <property type="match status" value="1"/>
</dbReference>
<dbReference type="Pfam" id="PF02776">
    <property type="entry name" value="TPP_enzyme_N"/>
    <property type="match status" value="1"/>
</dbReference>
<dbReference type="GO" id="GO:0050660">
    <property type="term" value="F:flavin adenine dinucleotide binding"/>
    <property type="evidence" value="ECO:0007669"/>
    <property type="project" value="InterPro"/>
</dbReference>
<dbReference type="InterPro" id="IPR045229">
    <property type="entry name" value="TPP_enz"/>
</dbReference>
<keyword evidence="7 14" id="KW-0808">Transferase</keyword>
<evidence type="ECO:0000256" key="7">
    <source>
        <dbReference type="ARBA" id="ARBA00022679"/>
    </source>
</evidence>
<keyword evidence="5 14" id="KW-0028">Amino-acid biosynthesis</keyword>
<dbReference type="PANTHER" id="PTHR18968">
    <property type="entry name" value="THIAMINE PYROPHOSPHATE ENZYMES"/>
    <property type="match status" value="1"/>
</dbReference>
<comment type="caution">
    <text evidence="18">The sequence shown here is derived from an EMBL/GenBank/DDBJ whole genome shotgun (WGS) entry which is preliminary data.</text>
</comment>
<evidence type="ECO:0000256" key="12">
    <source>
        <dbReference type="ARBA" id="ARBA00023304"/>
    </source>
</evidence>
<reference evidence="18 19" key="1">
    <citation type="submission" date="2019-04" db="EMBL/GenBank/DDBJ databases">
        <title>Genome of a novel bacterium Candidatus Jettenia ecosi reconstructed from metagenome of an anammox bioreactor.</title>
        <authorList>
            <person name="Mardanov A.V."/>
            <person name="Beletsky A.V."/>
            <person name="Ravin N.V."/>
            <person name="Botchkova E.A."/>
            <person name="Litti Y.V."/>
            <person name="Nozhevnikova A.N."/>
        </authorList>
    </citation>
    <scope>NUCLEOTIDE SEQUENCE [LARGE SCALE GENOMIC DNA]</scope>
    <source>
        <strain evidence="18">J2</strain>
    </source>
</reference>
<name>A0A533QBB2_9BACT</name>
<dbReference type="InterPro" id="IPR012001">
    <property type="entry name" value="Thiamin_PyroP_enz_TPP-bd_dom"/>
</dbReference>
<keyword evidence="10 14" id="KW-0460">Magnesium</keyword>
<sequence>MIKTGSQILVDALIREGVEYVFGIPGGAVLPLFDVLFESPIKFILTRHEQGAGHAADGYARATGKVGVCLATSGPGATNLATAIATAYMDSIPVVAITGQVKTFLIGNDAFQEADIIGITRPITKHSYLVKDIKDLARIVKESFYIANTGRRGPVLIDLPVDITMEKCEEIIPAEVNLPGYKPKYEGNIRQIKIAAEVINNSKRPVVYTGGGIIASDCSKELLEFSEKGNLPVTTTLMGLGGFPEDHHLSLGMLGMHGTAYANFAVTESDVLIAIGARFDDRITGKIDEFAPDAKIIHIDIDPSSISKSIEVDIPVVGDAKNILKELKKYIHFVERREWFDKIKHWKEKSPLSYNNNGNVIKPQYVIEQICDVARGNAIITTEVGQNQMWAAQFFTFTKPRTFLSSGGLGTMGYGFPAAIGAQLGCPDKIVVDIAGDGSIQMNIQELSTVVRLNIPVKIAILNNGYLGMVRQWQELFYNKRYSGVNLDGNPDFVKLAEAYGAKGFLVEKKEDVRPTIEKAFSLHGPVIMDFRIDPSENVFPMVPAGQAIHRMIGTMA</sequence>
<feature type="domain" description="Thiamine pyrophosphate enzyme TPP-binding" evidence="16">
    <location>
        <begin position="384"/>
        <end position="530"/>
    </location>
</feature>
<evidence type="ECO:0000256" key="5">
    <source>
        <dbReference type="ARBA" id="ARBA00022605"/>
    </source>
</evidence>
<keyword evidence="11 14" id="KW-0786">Thiamine pyrophosphate</keyword>
<dbReference type="GO" id="GO:0009097">
    <property type="term" value="P:isoleucine biosynthetic process"/>
    <property type="evidence" value="ECO:0007669"/>
    <property type="project" value="UniProtKB-UniPathway"/>
</dbReference>
<accession>A0A533QBB2</accession>
<dbReference type="PROSITE" id="PS00187">
    <property type="entry name" value="TPP_ENZYMES"/>
    <property type="match status" value="1"/>
</dbReference>
<dbReference type="AlphaFoldDB" id="A0A533QBB2"/>
<dbReference type="CDD" id="cd02015">
    <property type="entry name" value="TPP_AHAS"/>
    <property type="match status" value="1"/>
</dbReference>
<dbReference type="SUPFAM" id="SSF52467">
    <property type="entry name" value="DHS-like NAD/FAD-binding domain"/>
    <property type="match status" value="1"/>
</dbReference>
<comment type="cofactor">
    <cofactor evidence="14">
        <name>Mg(2+)</name>
        <dbReference type="ChEBI" id="CHEBI:18420"/>
    </cofactor>
    <text evidence="14">Binds 1 Mg(2+) ion per subunit.</text>
</comment>
<proteinExistence type="inferred from homology"/>
<evidence type="ECO:0000256" key="8">
    <source>
        <dbReference type="ARBA" id="ARBA00022723"/>
    </source>
</evidence>
<evidence type="ECO:0000256" key="4">
    <source>
        <dbReference type="ARBA" id="ARBA00013145"/>
    </source>
</evidence>
<evidence type="ECO:0000256" key="1">
    <source>
        <dbReference type="ARBA" id="ARBA00004974"/>
    </source>
</evidence>
<dbReference type="GO" id="GO:0009099">
    <property type="term" value="P:L-valine biosynthetic process"/>
    <property type="evidence" value="ECO:0007669"/>
    <property type="project" value="UniProtKB-UniPathway"/>
</dbReference>
<dbReference type="FunFam" id="3.40.50.970:FF:000007">
    <property type="entry name" value="Acetolactate synthase"/>
    <property type="match status" value="1"/>
</dbReference>
<dbReference type="CDD" id="cd07035">
    <property type="entry name" value="TPP_PYR_POX_like"/>
    <property type="match status" value="1"/>
</dbReference>
<dbReference type="GO" id="GO:0030976">
    <property type="term" value="F:thiamine pyrophosphate binding"/>
    <property type="evidence" value="ECO:0007669"/>
    <property type="project" value="UniProtKB-UniRule"/>
</dbReference>
<dbReference type="InterPro" id="IPR029061">
    <property type="entry name" value="THDP-binding"/>
</dbReference>
<keyword evidence="12 14" id="KW-0100">Branched-chain amino acid biosynthesis</keyword>
<evidence type="ECO:0000313" key="18">
    <source>
        <dbReference type="EMBL" id="TLD42006.1"/>
    </source>
</evidence>
<keyword evidence="9" id="KW-0274">FAD</keyword>
<dbReference type="InterPro" id="IPR000399">
    <property type="entry name" value="TPP-bd_CS"/>
</dbReference>
<feature type="domain" description="Thiamine pyrophosphate enzyme central" evidence="15">
    <location>
        <begin position="192"/>
        <end position="327"/>
    </location>
</feature>
<gene>
    <name evidence="18" type="ORF">JETT_1715</name>
</gene>
<comment type="similarity">
    <text evidence="3 14">Belongs to the TPP enzyme family.</text>
</comment>
<dbReference type="Proteomes" id="UP000319783">
    <property type="component" value="Unassembled WGS sequence"/>
</dbReference>
<organism evidence="18 19">
    <name type="scientific">Candidatus Jettenia ecosi</name>
    <dbReference type="NCBI Taxonomy" id="2494326"/>
    <lineage>
        <taxon>Bacteria</taxon>
        <taxon>Pseudomonadati</taxon>
        <taxon>Planctomycetota</taxon>
        <taxon>Candidatus Brocadiia</taxon>
        <taxon>Candidatus Brocadiales</taxon>
        <taxon>Candidatus Brocadiaceae</taxon>
        <taxon>Candidatus Jettenia</taxon>
    </lineage>
</organism>
<evidence type="ECO:0000256" key="2">
    <source>
        <dbReference type="ARBA" id="ARBA00005025"/>
    </source>
</evidence>
<evidence type="ECO:0000256" key="3">
    <source>
        <dbReference type="ARBA" id="ARBA00007812"/>
    </source>
</evidence>
<dbReference type="NCBIfam" id="TIGR00118">
    <property type="entry name" value="acolac_lg"/>
    <property type="match status" value="1"/>
</dbReference>
<evidence type="ECO:0000256" key="9">
    <source>
        <dbReference type="ARBA" id="ARBA00022827"/>
    </source>
</evidence>
<comment type="pathway">
    <text evidence="1 14">Amino-acid biosynthesis; L-isoleucine biosynthesis; L-isoleucine from 2-oxobutanoate: step 1/4.</text>
</comment>
<evidence type="ECO:0000256" key="10">
    <source>
        <dbReference type="ARBA" id="ARBA00022842"/>
    </source>
</evidence>
<keyword evidence="6" id="KW-0285">Flavoprotein</keyword>
<comment type="cofactor">
    <cofactor evidence="14">
        <name>thiamine diphosphate</name>
        <dbReference type="ChEBI" id="CHEBI:58937"/>
    </cofactor>
    <text evidence="14">Binds 1 thiamine pyrophosphate per subunit.</text>
</comment>
<dbReference type="InterPro" id="IPR029035">
    <property type="entry name" value="DHS-like_NAD/FAD-binding_dom"/>
</dbReference>
<dbReference type="EC" id="2.2.1.6" evidence="4 14"/>
<comment type="catalytic activity">
    <reaction evidence="13 14">
        <text>2 pyruvate + H(+) = (2S)-2-acetolactate + CO2</text>
        <dbReference type="Rhea" id="RHEA:25249"/>
        <dbReference type="ChEBI" id="CHEBI:15361"/>
        <dbReference type="ChEBI" id="CHEBI:15378"/>
        <dbReference type="ChEBI" id="CHEBI:16526"/>
        <dbReference type="ChEBI" id="CHEBI:58476"/>
        <dbReference type="EC" id="2.2.1.6"/>
    </reaction>
</comment>
<dbReference type="PANTHER" id="PTHR18968:SF13">
    <property type="entry name" value="ACETOLACTATE SYNTHASE CATALYTIC SUBUNIT, MITOCHONDRIAL"/>
    <property type="match status" value="1"/>
</dbReference>
<dbReference type="GO" id="GO:0005948">
    <property type="term" value="C:acetolactate synthase complex"/>
    <property type="evidence" value="ECO:0007669"/>
    <property type="project" value="TreeGrafter"/>
</dbReference>
<dbReference type="InterPro" id="IPR039368">
    <property type="entry name" value="AHAS_TPP"/>
</dbReference>
<dbReference type="Gene3D" id="3.40.50.1220">
    <property type="entry name" value="TPP-binding domain"/>
    <property type="match status" value="1"/>
</dbReference>
<evidence type="ECO:0000256" key="6">
    <source>
        <dbReference type="ARBA" id="ARBA00022630"/>
    </source>
</evidence>
<dbReference type="SUPFAM" id="SSF52518">
    <property type="entry name" value="Thiamin diphosphate-binding fold (THDP-binding)"/>
    <property type="match status" value="2"/>
</dbReference>
<dbReference type="Pfam" id="PF00205">
    <property type="entry name" value="TPP_enzyme_M"/>
    <property type="match status" value="1"/>
</dbReference>
<feature type="domain" description="Thiamine pyrophosphate enzyme N-terminal TPP-binding" evidence="17">
    <location>
        <begin position="4"/>
        <end position="117"/>
    </location>
</feature>